<dbReference type="AlphaFoldDB" id="A0A8H5G1X9"/>
<dbReference type="InterPro" id="IPR044066">
    <property type="entry name" value="TRIAD_supradom"/>
</dbReference>
<dbReference type="InterPro" id="IPR051628">
    <property type="entry name" value="LUBAC_E3_Ligases"/>
</dbReference>
<dbReference type="InterPro" id="IPR002867">
    <property type="entry name" value="IBR_dom"/>
</dbReference>
<dbReference type="CDD" id="cd20353">
    <property type="entry name" value="Rcat_RBR_RNF216"/>
    <property type="match status" value="1"/>
</dbReference>
<evidence type="ECO:0000313" key="11">
    <source>
        <dbReference type="EMBL" id="KAF5356819.1"/>
    </source>
</evidence>
<dbReference type="OrthoDB" id="10009520at2759"/>
<keyword evidence="3" id="KW-0479">Metal-binding</keyword>
<dbReference type="InterPro" id="IPR047546">
    <property type="entry name" value="Rcat_RBR_RNF216"/>
</dbReference>
<evidence type="ECO:0000256" key="2">
    <source>
        <dbReference type="ARBA" id="ARBA00022679"/>
    </source>
</evidence>
<evidence type="ECO:0000256" key="1">
    <source>
        <dbReference type="ARBA" id="ARBA00004906"/>
    </source>
</evidence>
<protein>
    <recommendedName>
        <fullName evidence="10">RING-type domain-containing protein</fullName>
    </recommendedName>
</protein>
<keyword evidence="7" id="KW-0862">Zinc</keyword>
<dbReference type="GO" id="GO:0008270">
    <property type="term" value="F:zinc ion binding"/>
    <property type="evidence" value="ECO:0007669"/>
    <property type="project" value="UniProtKB-KW"/>
</dbReference>
<dbReference type="Proteomes" id="UP000559027">
    <property type="component" value="Unassembled WGS sequence"/>
</dbReference>
<sequence>MHDADIIELSSGASSPPPVPIRTPKRGMARNKGKGKMKEVDVIELTDDSDDSDFEVEILRSPPPKRGPRVTRTGFPGSSQRKLKGKQPLVVDDVSDDDIVAAPEPRFLAGPSRVNGDLRPRELKEQLSLNEENVLVASTSSVSGRKDQPRAYSLEESDIGAEVTQVTDMSWTVDRAGTHDFDAPDLAPGGSNMTNGAKNMDVDPQLPPQSPSPTVSSTRAASGPSTVPIPSPSNTTSAPANNAVSLNTIPPPVPVPPPPLLESPEEMASRYVAQVLEIVPDVDPEHCASLVEDHKHLGEGAVERILHILLEDPGYPRIKKGNGLDKGKRKADGPGEDRERPNKKQKGSLKGKAADEDDGLWLNVERPFIGGIDYHDLALNTLQQDYPFIPKPYLRDRLSSHKGFYAPTFFFLRKLNHQLQNGEVARDDCPYQPRKTAYRLPRGGKQRAMVDGEFERELAWVKKTVDIEEGRAIADQNSGGGDHDEKDSDTESEEANEAESDGEDEANGIECGCCFSKYRFEKMIQCPDAHLFCLSCLRSYASTLLGSHNPNITCMSQAVCTATFPASQLVRVLPRKTYALYERLVQAKEIDAAGLEGLEECPFCEWKCVMEVGFEGEKLFRCENDIGGCGVVSCRKCKKLDHLPKSCEEVEQDKKLDARHLVEEAMTKALMRNCPKCQKAFIKESGCNKMTCPNCHALSCYVCRQIITGYEHFNQSRNPSAASSSSKPKKCVLWDKDLDAFHANEVKLAADQAMAEARMLHPEVSSSDLKVDLPSTTKAKNLQGLPLPGLVPLMNMNAMGPGGIRRVANLRRGRRSPPPIVQRRAARRNDGHDGVAREVRFLPVVRPPPPQMPHVHVHVHQHQHEQRRPAQPQPPQQNIPQLRHRPHPVLQHPPQQPQQPPLPGQGVEGPAAQRRYHEVVAQAMMGQYHPHGAPQHIPQQPQRPPLPGQGVEGPAAQRQYHEAIAEAMMGQCRPIDRGVEVGGRILRARPGRPGDAGDNRPPQAMGMGMANNGAGVPAPNALDRLRELNEQQVKQLLQERLQRHQEQQEQLRQQQILLRQRQLEQQRQQQEVQRRLLVEQHRVREQQRQRERQRAWEAHELGLALPQEWLVPPALGVRQVLDRVEIGGRGPPDPDPEYQAQAVGQKRKRGHDD</sequence>
<accession>A0A8H5G1X9</accession>
<dbReference type="InterPro" id="IPR047545">
    <property type="entry name" value="BRcat_RBR_RNF216"/>
</dbReference>
<feature type="compositionally biased region" description="Basic residues" evidence="9">
    <location>
        <begin position="23"/>
        <end position="35"/>
    </location>
</feature>
<comment type="pathway">
    <text evidence="1">Protein modification; protein ubiquitination.</text>
</comment>
<keyword evidence="4" id="KW-0677">Repeat</keyword>
<keyword evidence="6" id="KW-0833">Ubl conjugation pathway</keyword>
<feature type="region of interest" description="Disordered" evidence="9">
    <location>
        <begin position="138"/>
        <end position="159"/>
    </location>
</feature>
<dbReference type="Pfam" id="PF26191">
    <property type="entry name" value="RING-HC_RBR_RNF216"/>
    <property type="match status" value="1"/>
</dbReference>
<reference evidence="11 12" key="1">
    <citation type="journal article" date="2020" name="ISME J.">
        <title>Uncovering the hidden diversity of litter-decomposition mechanisms in mushroom-forming fungi.</title>
        <authorList>
            <person name="Floudas D."/>
            <person name="Bentzer J."/>
            <person name="Ahren D."/>
            <person name="Johansson T."/>
            <person name="Persson P."/>
            <person name="Tunlid A."/>
        </authorList>
    </citation>
    <scope>NUCLEOTIDE SEQUENCE [LARGE SCALE GENOMIC DNA]</scope>
    <source>
        <strain evidence="11 12">CBS 146.42</strain>
    </source>
</reference>
<feature type="compositionally biased region" description="Pro residues" evidence="9">
    <location>
        <begin position="894"/>
        <end position="903"/>
    </location>
</feature>
<evidence type="ECO:0000259" key="10">
    <source>
        <dbReference type="PROSITE" id="PS51873"/>
    </source>
</evidence>
<evidence type="ECO:0000256" key="9">
    <source>
        <dbReference type="SAM" id="MobiDB-lite"/>
    </source>
</evidence>
<feature type="region of interest" description="Disordered" evidence="9">
    <location>
        <begin position="810"/>
        <end position="911"/>
    </location>
</feature>
<dbReference type="Pfam" id="PF26200">
    <property type="entry name" value="Rcat_RNF216"/>
    <property type="match status" value="1"/>
</dbReference>
<dbReference type="SMART" id="SM00647">
    <property type="entry name" value="IBR"/>
    <property type="match status" value="2"/>
</dbReference>
<dbReference type="InterPro" id="IPR047544">
    <property type="entry name" value="RING-HC_RBR_RNF216"/>
</dbReference>
<feature type="region of interest" description="Disordered" evidence="9">
    <location>
        <begin position="1125"/>
        <end position="1153"/>
    </location>
</feature>
<feature type="region of interest" description="Disordered" evidence="9">
    <location>
        <begin position="51"/>
        <end position="88"/>
    </location>
</feature>
<feature type="compositionally biased region" description="Low complexity" evidence="9">
    <location>
        <begin position="1002"/>
        <end position="1018"/>
    </location>
</feature>
<feature type="compositionally biased region" description="Basic and acidic residues" evidence="9">
    <location>
        <begin position="827"/>
        <end position="840"/>
    </location>
</feature>
<dbReference type="SUPFAM" id="SSF57850">
    <property type="entry name" value="RING/U-box"/>
    <property type="match status" value="2"/>
</dbReference>
<dbReference type="PROSITE" id="PS51873">
    <property type="entry name" value="TRIAD"/>
    <property type="match status" value="1"/>
</dbReference>
<dbReference type="Gene3D" id="1.20.120.1750">
    <property type="match status" value="1"/>
</dbReference>
<feature type="region of interest" description="Disordered" evidence="9">
    <location>
        <begin position="471"/>
        <end position="505"/>
    </location>
</feature>
<evidence type="ECO:0000256" key="5">
    <source>
        <dbReference type="ARBA" id="ARBA00022771"/>
    </source>
</evidence>
<feature type="domain" description="RING-type" evidence="10">
    <location>
        <begin position="507"/>
        <end position="721"/>
    </location>
</feature>
<keyword evidence="12" id="KW-1185">Reference proteome</keyword>
<evidence type="ECO:0000256" key="8">
    <source>
        <dbReference type="SAM" id="Coils"/>
    </source>
</evidence>
<feature type="region of interest" description="Disordered" evidence="9">
    <location>
        <begin position="1"/>
        <end position="39"/>
    </location>
</feature>
<proteinExistence type="predicted"/>
<evidence type="ECO:0000256" key="6">
    <source>
        <dbReference type="ARBA" id="ARBA00022786"/>
    </source>
</evidence>
<evidence type="ECO:0000256" key="3">
    <source>
        <dbReference type="ARBA" id="ARBA00022723"/>
    </source>
</evidence>
<evidence type="ECO:0000313" key="12">
    <source>
        <dbReference type="Proteomes" id="UP000559027"/>
    </source>
</evidence>
<evidence type="ECO:0000256" key="7">
    <source>
        <dbReference type="ARBA" id="ARBA00022833"/>
    </source>
</evidence>
<feature type="region of interest" description="Disordered" evidence="9">
    <location>
        <begin position="317"/>
        <end position="352"/>
    </location>
</feature>
<keyword evidence="8" id="KW-0175">Coiled coil</keyword>
<dbReference type="CDD" id="cd20339">
    <property type="entry name" value="BRcat_RBR_RNF216"/>
    <property type="match status" value="1"/>
</dbReference>
<feature type="region of interest" description="Disordered" evidence="9">
    <location>
        <begin position="986"/>
        <end position="1018"/>
    </location>
</feature>
<gene>
    <name evidence="11" type="ORF">D9756_006828</name>
</gene>
<dbReference type="PANTHER" id="PTHR22770:SF47">
    <property type="entry name" value="E3 UBIQUITIN-PROTEIN LIGASE RNF216"/>
    <property type="match status" value="1"/>
</dbReference>
<dbReference type="EMBL" id="JAACJO010000006">
    <property type="protein sequence ID" value="KAF5356819.1"/>
    <property type="molecule type" value="Genomic_DNA"/>
</dbReference>
<keyword evidence="2" id="KW-0808">Transferase</keyword>
<evidence type="ECO:0000256" key="4">
    <source>
        <dbReference type="ARBA" id="ARBA00022737"/>
    </source>
</evidence>
<organism evidence="11 12">
    <name type="scientific">Leucocoprinus leucothites</name>
    <dbReference type="NCBI Taxonomy" id="201217"/>
    <lineage>
        <taxon>Eukaryota</taxon>
        <taxon>Fungi</taxon>
        <taxon>Dikarya</taxon>
        <taxon>Basidiomycota</taxon>
        <taxon>Agaricomycotina</taxon>
        <taxon>Agaricomycetes</taxon>
        <taxon>Agaricomycetidae</taxon>
        <taxon>Agaricales</taxon>
        <taxon>Agaricineae</taxon>
        <taxon>Agaricaceae</taxon>
        <taxon>Leucocoprinus</taxon>
    </lineage>
</organism>
<feature type="region of interest" description="Disordered" evidence="9">
    <location>
        <begin position="929"/>
        <end position="956"/>
    </location>
</feature>
<name>A0A8H5G1X9_9AGAR</name>
<feature type="compositionally biased region" description="Polar residues" evidence="9">
    <location>
        <begin position="232"/>
        <end position="248"/>
    </location>
</feature>
<feature type="compositionally biased region" description="Acidic residues" evidence="9">
    <location>
        <begin position="487"/>
        <end position="505"/>
    </location>
</feature>
<feature type="compositionally biased region" description="Basic and acidic residues" evidence="9">
    <location>
        <begin position="322"/>
        <end position="342"/>
    </location>
</feature>
<feature type="compositionally biased region" description="Pro residues" evidence="9">
    <location>
        <begin position="249"/>
        <end position="261"/>
    </location>
</feature>
<keyword evidence="5" id="KW-0863">Zinc-finger</keyword>
<dbReference type="GO" id="GO:0016740">
    <property type="term" value="F:transferase activity"/>
    <property type="evidence" value="ECO:0007669"/>
    <property type="project" value="UniProtKB-KW"/>
</dbReference>
<comment type="caution">
    <text evidence="11">The sequence shown here is derived from an EMBL/GenBank/DDBJ whole genome shotgun (WGS) entry which is preliminary data.</text>
</comment>
<dbReference type="CDD" id="cd16630">
    <property type="entry name" value="RING-HC_RBR_RNF216"/>
    <property type="match status" value="1"/>
</dbReference>
<feature type="coiled-coil region" evidence="8">
    <location>
        <begin position="1022"/>
        <end position="1080"/>
    </location>
</feature>
<feature type="region of interest" description="Disordered" evidence="9">
    <location>
        <begin position="180"/>
        <end position="262"/>
    </location>
</feature>
<dbReference type="PANTHER" id="PTHR22770">
    <property type="entry name" value="UBIQUITIN CONJUGATING ENZYME 7 INTERACTING PROTEIN-RELATED"/>
    <property type="match status" value="1"/>
</dbReference>